<keyword evidence="7" id="KW-1185">Reference proteome</keyword>
<dbReference type="SUPFAM" id="SSF57667">
    <property type="entry name" value="beta-beta-alpha zinc fingers"/>
    <property type="match status" value="1"/>
</dbReference>
<dbReference type="EMBL" id="JAAGNN010000014">
    <property type="protein sequence ID" value="KAF4080847.1"/>
    <property type="molecule type" value="Genomic_DNA"/>
</dbReference>
<dbReference type="GO" id="GO:0008270">
    <property type="term" value="F:zinc ion binding"/>
    <property type="evidence" value="ECO:0007669"/>
    <property type="project" value="UniProtKB-KW"/>
</dbReference>
<name>A0A7J6AFP4_AMEME</name>
<sequence length="162" mass="18481">MFSRLDQGDSISSFAKHINPVDQMNGELQKKPLKEEEPENDEYLCKTSGGTSVSVVNVTPMEQQNGEFQEKLIKEEGPDDDYLYCEVCKSFCINQCEVHGPQLTSDHTEEKPYDCSHCGKRFSTRRDVKNKVVEKAAKMMALVRKFDKQLGVKVWNVLVCCH</sequence>
<dbReference type="Gene3D" id="3.30.160.60">
    <property type="entry name" value="Classic Zinc Finger"/>
    <property type="match status" value="1"/>
</dbReference>
<comment type="caution">
    <text evidence="6">The sequence shown here is derived from an EMBL/GenBank/DDBJ whole genome shotgun (WGS) entry which is preliminary data.</text>
</comment>
<keyword evidence="2" id="KW-0677">Repeat</keyword>
<evidence type="ECO:0000256" key="5">
    <source>
        <dbReference type="SAM" id="MobiDB-lite"/>
    </source>
</evidence>
<evidence type="ECO:0000256" key="4">
    <source>
        <dbReference type="ARBA" id="ARBA00022833"/>
    </source>
</evidence>
<keyword evidence="3" id="KW-0863">Zinc-finger</keyword>
<accession>A0A7J6AFP4</accession>
<keyword evidence="4" id="KW-0862">Zinc</keyword>
<reference evidence="6 7" key="1">
    <citation type="submission" date="2020-02" db="EMBL/GenBank/DDBJ databases">
        <title>A chromosome-scale genome assembly of the black bullhead catfish (Ameiurus melas).</title>
        <authorList>
            <person name="Wen M."/>
            <person name="Zham M."/>
            <person name="Cabau C."/>
            <person name="Klopp C."/>
            <person name="Donnadieu C."/>
            <person name="Roques C."/>
            <person name="Bouchez O."/>
            <person name="Lampietro C."/>
            <person name="Jouanno E."/>
            <person name="Herpin A."/>
            <person name="Louis A."/>
            <person name="Berthelot C."/>
            <person name="Parey E."/>
            <person name="Roest-Crollius H."/>
            <person name="Braasch I."/>
            <person name="Postlethwait J."/>
            <person name="Robinson-Rechavi M."/>
            <person name="Echchiki A."/>
            <person name="Begum T."/>
            <person name="Montfort J."/>
            <person name="Schartl M."/>
            <person name="Bobe J."/>
            <person name="Guiguen Y."/>
        </authorList>
    </citation>
    <scope>NUCLEOTIDE SEQUENCE [LARGE SCALE GENOMIC DNA]</scope>
    <source>
        <strain evidence="6">M_S1</strain>
        <tissue evidence="6">Blood</tissue>
    </source>
</reference>
<dbReference type="FunFam" id="3.30.160.60:FF:000100">
    <property type="entry name" value="Zinc finger 45-like"/>
    <property type="match status" value="1"/>
</dbReference>
<dbReference type="Proteomes" id="UP000593565">
    <property type="component" value="Unassembled WGS sequence"/>
</dbReference>
<organism evidence="6 7">
    <name type="scientific">Ameiurus melas</name>
    <name type="common">Black bullhead</name>
    <name type="synonym">Silurus melas</name>
    <dbReference type="NCBI Taxonomy" id="219545"/>
    <lineage>
        <taxon>Eukaryota</taxon>
        <taxon>Metazoa</taxon>
        <taxon>Chordata</taxon>
        <taxon>Craniata</taxon>
        <taxon>Vertebrata</taxon>
        <taxon>Euteleostomi</taxon>
        <taxon>Actinopterygii</taxon>
        <taxon>Neopterygii</taxon>
        <taxon>Teleostei</taxon>
        <taxon>Ostariophysi</taxon>
        <taxon>Siluriformes</taxon>
        <taxon>Ictaluridae</taxon>
        <taxon>Ameiurus</taxon>
    </lineage>
</organism>
<evidence type="ECO:0000313" key="6">
    <source>
        <dbReference type="EMBL" id="KAF4080847.1"/>
    </source>
</evidence>
<evidence type="ECO:0000256" key="3">
    <source>
        <dbReference type="ARBA" id="ARBA00022771"/>
    </source>
</evidence>
<proteinExistence type="predicted"/>
<evidence type="ECO:0000256" key="1">
    <source>
        <dbReference type="ARBA" id="ARBA00022723"/>
    </source>
</evidence>
<feature type="region of interest" description="Disordered" evidence="5">
    <location>
        <begin position="13"/>
        <end position="44"/>
    </location>
</feature>
<gene>
    <name evidence="6" type="ORF">AMELA_G00175850</name>
</gene>
<protein>
    <submittedName>
        <fullName evidence="6">Uncharacterized protein</fullName>
    </submittedName>
</protein>
<evidence type="ECO:0000256" key="2">
    <source>
        <dbReference type="ARBA" id="ARBA00022737"/>
    </source>
</evidence>
<dbReference type="InterPro" id="IPR036236">
    <property type="entry name" value="Znf_C2H2_sf"/>
</dbReference>
<keyword evidence="1" id="KW-0479">Metal-binding</keyword>
<evidence type="ECO:0000313" key="7">
    <source>
        <dbReference type="Proteomes" id="UP000593565"/>
    </source>
</evidence>
<dbReference type="AlphaFoldDB" id="A0A7J6AFP4"/>